<feature type="compositionally biased region" description="Pro residues" evidence="1">
    <location>
        <begin position="684"/>
        <end position="720"/>
    </location>
</feature>
<sequence>MALHGVDGAFLQRFAGQTDLETGNEGIRKLRDEVGDRVKEAAEKEGRVFAIMYDVSGVAPDRIQGVIERDWIHLIRDKCILDSPNYLREKGKAVVALWGFGFSDSHHDPSKIRAITTFIRNNTPGGAYIMAGVPAHWRTSVMDADSNPEFVKLWLEEFDAISPWTIGRYSNIDEADKFEQEKIRDDVKLIEERNKQWERNPHTSRKLDYIPVIFPGGSANGAGMISLDKAGISCGDSYLMCAVMVSVSFMVQCGMSMTKELHTCQSFRISDNYLFWMENYNFMALDEDDFDLPSDWFMRICGFAAEGLRGERIIHETFPSKELQDYWSTRPRYEDKVVDQIASGSDSNKGQSFADWEKSDKHKDEKDELPPPPYSLEVQELEPPAVPFERRPTVSISDSRVESSGSTGPPIPLANRPSISVSTSLSTTASPPLSPVPPVNSSSRPRLPSTSSKPSASAGPISPQGPARSTSPYSVATLTDNLTRQSISSPGSPSRPMAPSLHSTRPVSQGPSLPNRFYDMSASPARGFSHTLMPSPGHVNVPAPGPWSQAPWPPPEWGTSEPHRAYSPAMPPSSYGTHPHGSHHSHGHEHASPYSPGYLSSEPPPPYEPLNTGYYPTSTPSAPYNGDGYYSYPQPYSPYPSRSDSSGPFQFPEARPGMNGPDIYSQPYAPYNGFPPIDPEQSSSPPPNPSLYPPSLGPRPPPPPRPYGSSSPFPPPPPRPINMSGSSPGGLRRSLRVLLGRR</sequence>
<accession>A0A1C7MQP4</accession>
<gene>
    <name evidence="2" type="ORF">A0H81_00270</name>
</gene>
<dbReference type="Gene3D" id="3.20.20.80">
    <property type="entry name" value="Glycosidases"/>
    <property type="match status" value="1"/>
</dbReference>
<feature type="compositionally biased region" description="Low complexity" evidence="1">
    <location>
        <begin position="439"/>
        <end position="455"/>
    </location>
</feature>
<organism evidence="2 3">
    <name type="scientific">Grifola frondosa</name>
    <name type="common">Maitake</name>
    <name type="synonym">Polyporus frondosus</name>
    <dbReference type="NCBI Taxonomy" id="5627"/>
    <lineage>
        <taxon>Eukaryota</taxon>
        <taxon>Fungi</taxon>
        <taxon>Dikarya</taxon>
        <taxon>Basidiomycota</taxon>
        <taxon>Agaricomycotina</taxon>
        <taxon>Agaricomycetes</taxon>
        <taxon>Polyporales</taxon>
        <taxon>Grifolaceae</taxon>
        <taxon>Grifola</taxon>
    </lineage>
</organism>
<evidence type="ECO:0000313" key="3">
    <source>
        <dbReference type="Proteomes" id="UP000092993"/>
    </source>
</evidence>
<evidence type="ECO:0000256" key="1">
    <source>
        <dbReference type="SAM" id="MobiDB-lite"/>
    </source>
</evidence>
<dbReference type="STRING" id="5627.A0A1C7MQP4"/>
<comment type="caution">
    <text evidence="2">The sequence shown here is derived from an EMBL/GenBank/DDBJ whole genome shotgun (WGS) entry which is preliminary data.</text>
</comment>
<protein>
    <submittedName>
        <fullName evidence="2">Uncharacterized protein</fullName>
    </submittedName>
</protein>
<feature type="compositionally biased region" description="Low complexity" evidence="1">
    <location>
        <begin position="592"/>
        <end position="601"/>
    </location>
</feature>
<feature type="region of interest" description="Disordered" evidence="1">
    <location>
        <begin position="341"/>
        <end position="742"/>
    </location>
</feature>
<proteinExistence type="predicted"/>
<dbReference type="EMBL" id="LUGG01000001">
    <property type="protein sequence ID" value="OBZ78726.1"/>
    <property type="molecule type" value="Genomic_DNA"/>
</dbReference>
<feature type="compositionally biased region" description="Polar residues" evidence="1">
    <location>
        <begin position="501"/>
        <end position="512"/>
    </location>
</feature>
<name>A0A1C7MQP4_GRIFR</name>
<feature type="compositionally biased region" description="Polar residues" evidence="1">
    <location>
        <begin position="342"/>
        <end position="351"/>
    </location>
</feature>
<feature type="compositionally biased region" description="Polar residues" evidence="1">
    <location>
        <begin position="467"/>
        <end position="492"/>
    </location>
</feature>
<feature type="compositionally biased region" description="Low complexity" evidence="1">
    <location>
        <begin position="629"/>
        <end position="648"/>
    </location>
</feature>
<reference evidence="2 3" key="1">
    <citation type="submission" date="2016-03" db="EMBL/GenBank/DDBJ databases">
        <title>Whole genome sequencing of Grifola frondosa 9006-11.</title>
        <authorList>
            <person name="Min B."/>
            <person name="Park H."/>
            <person name="Kim J.-G."/>
            <person name="Cho H."/>
            <person name="Oh Y.-L."/>
            <person name="Kong W.-S."/>
            <person name="Choi I.-G."/>
        </authorList>
    </citation>
    <scope>NUCLEOTIDE SEQUENCE [LARGE SCALE GENOMIC DNA]</scope>
    <source>
        <strain evidence="2 3">9006-11</strain>
    </source>
</reference>
<dbReference type="AlphaFoldDB" id="A0A1C7MQP4"/>
<feature type="compositionally biased region" description="Low complexity" evidence="1">
    <location>
        <begin position="416"/>
        <end position="431"/>
    </location>
</feature>
<keyword evidence="3" id="KW-1185">Reference proteome</keyword>
<dbReference type="OMA" id="EGKWGWN"/>
<feature type="compositionally biased region" description="Polar residues" evidence="1">
    <location>
        <begin position="394"/>
        <end position="407"/>
    </location>
</feature>
<dbReference type="OrthoDB" id="2589715at2759"/>
<dbReference type="Proteomes" id="UP000092993">
    <property type="component" value="Unassembled WGS sequence"/>
</dbReference>
<evidence type="ECO:0000313" key="2">
    <source>
        <dbReference type="EMBL" id="OBZ78726.1"/>
    </source>
</evidence>
<feature type="compositionally biased region" description="Basic and acidic residues" evidence="1">
    <location>
        <begin position="355"/>
        <end position="369"/>
    </location>
</feature>
<feature type="compositionally biased region" description="Basic residues" evidence="1">
    <location>
        <begin position="733"/>
        <end position="742"/>
    </location>
</feature>